<dbReference type="SUPFAM" id="SSF55785">
    <property type="entry name" value="PYP-like sensor domain (PAS domain)"/>
    <property type="match status" value="4"/>
</dbReference>
<dbReference type="InterPro" id="IPR003661">
    <property type="entry name" value="HisK_dim/P_dom"/>
</dbReference>
<evidence type="ECO:0000256" key="6">
    <source>
        <dbReference type="SAM" id="Phobius"/>
    </source>
</evidence>
<feature type="domain" description="Histidine kinase" evidence="8">
    <location>
        <begin position="897"/>
        <end position="1117"/>
    </location>
</feature>
<dbReference type="InterPro" id="IPR001789">
    <property type="entry name" value="Sig_transdc_resp-reg_receiver"/>
</dbReference>
<dbReference type="InterPro" id="IPR000700">
    <property type="entry name" value="PAS-assoc_C"/>
</dbReference>
<dbReference type="InterPro" id="IPR036890">
    <property type="entry name" value="HATPase_C_sf"/>
</dbReference>
<dbReference type="Pfam" id="PF12974">
    <property type="entry name" value="Phosphonate-bd"/>
    <property type="match status" value="1"/>
</dbReference>
<evidence type="ECO:0000259" key="10">
    <source>
        <dbReference type="PROSITE" id="PS50112"/>
    </source>
</evidence>
<dbReference type="PROSITE" id="PS50109">
    <property type="entry name" value="HIS_KIN"/>
    <property type="match status" value="1"/>
</dbReference>
<dbReference type="Gene3D" id="3.30.565.10">
    <property type="entry name" value="Histidine kinase-like ATPase, C-terminal domain"/>
    <property type="match status" value="1"/>
</dbReference>
<dbReference type="Pfam" id="PF02518">
    <property type="entry name" value="HATPase_c"/>
    <property type="match status" value="1"/>
</dbReference>
<keyword evidence="6" id="KW-0812">Transmembrane</keyword>
<dbReference type="Pfam" id="PF00072">
    <property type="entry name" value="Response_reg"/>
    <property type="match status" value="1"/>
</dbReference>
<dbReference type="Pfam" id="PF00512">
    <property type="entry name" value="HisKA"/>
    <property type="match status" value="1"/>
</dbReference>
<evidence type="ECO:0000313" key="12">
    <source>
        <dbReference type="EMBL" id="CRH05090.1"/>
    </source>
</evidence>
<dbReference type="PANTHER" id="PTHR45339">
    <property type="entry name" value="HYBRID SIGNAL TRANSDUCTION HISTIDINE KINASE J"/>
    <property type="match status" value="1"/>
</dbReference>
<sequence>MCNLIDALGRSVVAAIVTLGLLATLSHPQPATAADPQPAPEVERGKRLISIGVLAKRGKPMAVRKWRPTAHYLQQRLPDYRFQIVPLDFKEIFSHTAQGMVHFVLANSAIYVKLEHAYGVSRVATLKNRAGEQITTRFGGVLFARSDNDDINQYTDVAGHRMSAVNEDSLGGFQMVWRELKRLNVQLPEDLDQLFFTGTHDGVVESVMSGRAEVGTVRTDTLERMAAEGLIKLEQIKVIPFPDLGAKHPSFPQLSSTRLYPEWPLAKLEHTSQQLAEDIVQALLAMPQDAPAAQASYSAGWSIPSNYQPVHDLLRELKLPPYDQESDITLQELITDARFWLTVLLLLLFIAIGLIFYTRRHNRGLLQSEVMLREYNNTLEQKIEARSIELEEIIESLPGFFYQVDSNGKMVRWNRNIESITGYRPEEIEGQSALMFFDPEHQTVIKERIAQVFALGHAWVEAPMLTKMGKKLPYLFNGSLIHINGEPMLTGIALDITQRINAEAALYESEKRFRLLAAATVEGVLISEESLIKDVNPAAMEMFGYSQEQMIGLPLRELAAPESLAEVTRRIESGYEGKYQTIAIRQNGTRFHAEIRGRGMQIGQRHIRLSTIRDVTEWQRMEHTLRRHQKDYETILESVPAMIFYIGSDHRVARVNAQGARMVGKPVSAIIGKMVFDLFPAPYAQNYHLDNVEIMRTGVAKRNEQDRMPDPHSGEERWITIDKVPSLSDEGEVLGITLFARDVTEQQLAKQALESANKRFDIVLNSLDSYVYAADIETHEVLYMNPAAIAVYGNAIGKVCWKELQTGQSGPCAFCTNDRLVHPETNPTGIIEWEHHNEKSGRWFAMRDRLIPWLDGRQVRFEIATDITNLKETQLGMEKAKERADLASRAKSEFLATMSHELRTPLNVVLGMGEMLHETELTHEQQAYLDRLGIAGRTLLDLIQDILDLSRIESGQLELLATATPIRSLIAEIHDLLAPSAHRKGLSFRVEIAEEIPEEVVLDPGRLRQVLVNLLSNAIKFTEQGFVALQLERRTQHGAHHILFHVSDSGIGISEENKENIFNLFQQEDSSITRKYGGTGLGLAISKRLVKLWGGELELESTKEQGSCFSFTLPPLEPNPLLLKEEGRPAQTNLDEARETALQILLAEDSPDNQALIKAFLKKSPHTLTIVDDGAQALEIYQRERFDLIFMDVQMPVMDGFSATRAIRQWEKDSGCTTTPLFALTAHALQDTRDKALAAGCDGYLTKPISKANLLQIIQRFSLSAVN</sequence>
<dbReference type="PRINTS" id="PR00344">
    <property type="entry name" value="BCTRLSENSOR"/>
</dbReference>
<evidence type="ECO:0000259" key="9">
    <source>
        <dbReference type="PROSITE" id="PS50110"/>
    </source>
</evidence>
<feature type="chain" id="PRO_5012820116" description="histidine kinase" evidence="7">
    <location>
        <begin position="34"/>
        <end position="1267"/>
    </location>
</feature>
<dbReference type="CDD" id="cd16922">
    <property type="entry name" value="HATPase_EvgS-ArcB-TorS-like"/>
    <property type="match status" value="1"/>
</dbReference>
<keyword evidence="4" id="KW-0902">Two-component regulatory system</keyword>
<dbReference type="FunFam" id="3.30.565.10:FF:000010">
    <property type="entry name" value="Sensor histidine kinase RcsC"/>
    <property type="match status" value="1"/>
</dbReference>
<dbReference type="NCBIfam" id="TIGR00229">
    <property type="entry name" value="sensory_box"/>
    <property type="match status" value="3"/>
</dbReference>
<comment type="catalytic activity">
    <reaction evidence="1">
        <text>ATP + protein L-histidine = ADP + protein N-phospho-L-histidine.</text>
        <dbReference type="EC" id="2.7.13.3"/>
    </reaction>
</comment>
<dbReference type="SUPFAM" id="SSF47384">
    <property type="entry name" value="Homodimeric domain of signal transducing histidine kinase"/>
    <property type="match status" value="1"/>
</dbReference>
<dbReference type="InterPro" id="IPR005467">
    <property type="entry name" value="His_kinase_dom"/>
</dbReference>
<feature type="domain" description="PAS" evidence="10">
    <location>
        <begin position="508"/>
        <end position="578"/>
    </location>
</feature>
<dbReference type="Gene3D" id="3.40.50.2300">
    <property type="match status" value="1"/>
</dbReference>
<dbReference type="PANTHER" id="PTHR45339:SF1">
    <property type="entry name" value="HYBRID SIGNAL TRANSDUCTION HISTIDINE KINASE J"/>
    <property type="match status" value="1"/>
</dbReference>
<protein>
    <recommendedName>
        <fullName evidence="2">histidine kinase</fullName>
        <ecNumber evidence="2">2.7.13.3</ecNumber>
    </recommendedName>
</protein>
<dbReference type="InterPro" id="IPR035965">
    <property type="entry name" value="PAS-like_dom_sf"/>
</dbReference>
<dbReference type="GO" id="GO:0000155">
    <property type="term" value="F:phosphorelay sensor kinase activity"/>
    <property type="evidence" value="ECO:0007669"/>
    <property type="project" value="InterPro"/>
</dbReference>
<feature type="domain" description="Response regulatory" evidence="9">
    <location>
        <begin position="1143"/>
        <end position="1262"/>
    </location>
</feature>
<evidence type="ECO:0000259" key="8">
    <source>
        <dbReference type="PROSITE" id="PS50109"/>
    </source>
</evidence>
<dbReference type="SUPFAM" id="SSF55874">
    <property type="entry name" value="ATPase domain of HSP90 chaperone/DNA topoisomerase II/histidine kinase"/>
    <property type="match status" value="1"/>
</dbReference>
<dbReference type="SMART" id="SM00388">
    <property type="entry name" value="HisKA"/>
    <property type="match status" value="1"/>
</dbReference>
<dbReference type="GO" id="GO:0006355">
    <property type="term" value="P:regulation of DNA-templated transcription"/>
    <property type="evidence" value="ECO:0007669"/>
    <property type="project" value="InterPro"/>
</dbReference>
<feature type="transmembrane region" description="Helical" evidence="6">
    <location>
        <begin position="339"/>
        <end position="357"/>
    </location>
</feature>
<dbReference type="SMART" id="SM00448">
    <property type="entry name" value="REC"/>
    <property type="match status" value="1"/>
</dbReference>
<feature type="signal peptide" evidence="7">
    <location>
        <begin position="1"/>
        <end position="33"/>
    </location>
</feature>
<dbReference type="CDD" id="cd00082">
    <property type="entry name" value="HisKA"/>
    <property type="match status" value="1"/>
</dbReference>
<feature type="domain" description="PAS" evidence="10">
    <location>
        <begin position="386"/>
        <end position="456"/>
    </location>
</feature>
<evidence type="ECO:0000259" key="11">
    <source>
        <dbReference type="PROSITE" id="PS50113"/>
    </source>
</evidence>
<evidence type="ECO:0000256" key="1">
    <source>
        <dbReference type="ARBA" id="ARBA00000085"/>
    </source>
</evidence>
<dbReference type="Pfam" id="PF00989">
    <property type="entry name" value="PAS"/>
    <property type="match status" value="1"/>
</dbReference>
<dbReference type="CDD" id="cd00130">
    <property type="entry name" value="PAS"/>
    <property type="match status" value="2"/>
</dbReference>
<feature type="domain" description="PAC" evidence="11">
    <location>
        <begin position="702"/>
        <end position="755"/>
    </location>
</feature>
<keyword evidence="6" id="KW-1133">Transmembrane helix</keyword>
<keyword evidence="6" id="KW-0472">Membrane</keyword>
<dbReference type="PROSITE" id="PS50110">
    <property type="entry name" value="RESPONSE_REGULATORY"/>
    <property type="match status" value="1"/>
</dbReference>
<dbReference type="InterPro" id="IPR003594">
    <property type="entry name" value="HATPase_dom"/>
</dbReference>
<evidence type="ECO:0000256" key="5">
    <source>
        <dbReference type="PROSITE-ProRule" id="PRU00169"/>
    </source>
</evidence>
<name>A0A1S7LDR0_MAGMO</name>
<evidence type="ECO:0000256" key="3">
    <source>
        <dbReference type="ARBA" id="ARBA00022553"/>
    </source>
</evidence>
<dbReference type="SUPFAM" id="SSF53850">
    <property type="entry name" value="Periplasmic binding protein-like II"/>
    <property type="match status" value="1"/>
</dbReference>
<dbReference type="Pfam" id="PF08448">
    <property type="entry name" value="PAS_4"/>
    <property type="match status" value="1"/>
</dbReference>
<dbReference type="InterPro" id="IPR004358">
    <property type="entry name" value="Sig_transdc_His_kin-like_C"/>
</dbReference>
<feature type="modified residue" description="4-aspartylphosphate" evidence="5">
    <location>
        <position position="1192"/>
    </location>
</feature>
<reference evidence="12" key="1">
    <citation type="submission" date="2015-04" db="EMBL/GenBank/DDBJ databases">
        <authorList>
            <person name="Syromyatnikov M.Y."/>
            <person name="Popov V.N."/>
        </authorList>
    </citation>
    <scope>NUCLEOTIDE SEQUENCE</scope>
    <source>
        <strain evidence="12">MO-1</strain>
    </source>
</reference>
<dbReference type="Gene3D" id="3.30.450.20">
    <property type="entry name" value="PAS domain"/>
    <property type="match status" value="3"/>
</dbReference>
<dbReference type="InterPro" id="IPR000014">
    <property type="entry name" value="PAS"/>
</dbReference>
<dbReference type="InterPro" id="IPR013767">
    <property type="entry name" value="PAS_fold"/>
</dbReference>
<keyword evidence="12" id="KW-0808">Transferase</keyword>
<dbReference type="PROSITE" id="PS50112">
    <property type="entry name" value="PAS"/>
    <property type="match status" value="3"/>
</dbReference>
<dbReference type="EC" id="2.7.13.3" evidence="2"/>
<dbReference type="CDD" id="cd17546">
    <property type="entry name" value="REC_hyHK_CKI1_RcsC-like"/>
    <property type="match status" value="1"/>
</dbReference>
<keyword evidence="7" id="KW-0732">Signal</keyword>
<feature type="domain" description="PAS" evidence="10">
    <location>
        <begin position="628"/>
        <end position="679"/>
    </location>
</feature>
<dbReference type="SUPFAM" id="SSF52172">
    <property type="entry name" value="CheY-like"/>
    <property type="match status" value="1"/>
</dbReference>
<keyword evidence="3 5" id="KW-0597">Phosphoprotein</keyword>
<evidence type="ECO:0000256" key="2">
    <source>
        <dbReference type="ARBA" id="ARBA00012438"/>
    </source>
</evidence>
<gene>
    <name evidence="12" type="ORF">MAGMO_0891</name>
</gene>
<evidence type="ECO:0000256" key="4">
    <source>
        <dbReference type="ARBA" id="ARBA00023012"/>
    </source>
</evidence>
<dbReference type="Pfam" id="PF13426">
    <property type="entry name" value="PAS_9"/>
    <property type="match status" value="1"/>
</dbReference>
<dbReference type="AlphaFoldDB" id="A0A1S7LDR0"/>
<organism evidence="12">
    <name type="scientific">Magnetococcus massalia (strain MO-1)</name>
    <dbReference type="NCBI Taxonomy" id="451514"/>
    <lineage>
        <taxon>Bacteria</taxon>
        <taxon>Pseudomonadati</taxon>
        <taxon>Pseudomonadota</taxon>
        <taxon>Magnetococcia</taxon>
        <taxon>Magnetococcales</taxon>
        <taxon>Magnetococcaceae</taxon>
        <taxon>Magnetococcus</taxon>
    </lineage>
</organism>
<proteinExistence type="predicted"/>
<keyword evidence="12" id="KW-0418">Kinase</keyword>
<accession>A0A1S7LDR0</accession>
<dbReference type="EMBL" id="LO017727">
    <property type="protein sequence ID" value="CRH05090.1"/>
    <property type="molecule type" value="Genomic_DNA"/>
</dbReference>
<evidence type="ECO:0000256" key="7">
    <source>
        <dbReference type="SAM" id="SignalP"/>
    </source>
</evidence>
<dbReference type="InterPro" id="IPR036097">
    <property type="entry name" value="HisK_dim/P_sf"/>
</dbReference>
<dbReference type="SMART" id="SM00091">
    <property type="entry name" value="PAS"/>
    <property type="match status" value="4"/>
</dbReference>
<dbReference type="Gene3D" id="1.10.287.130">
    <property type="match status" value="1"/>
</dbReference>
<dbReference type="Gene3D" id="3.40.190.10">
    <property type="entry name" value="Periplasmic binding protein-like II"/>
    <property type="match status" value="2"/>
</dbReference>
<dbReference type="InterPro" id="IPR013656">
    <property type="entry name" value="PAS_4"/>
</dbReference>
<dbReference type="InterPro" id="IPR011006">
    <property type="entry name" value="CheY-like_superfamily"/>
</dbReference>
<dbReference type="SMART" id="SM00387">
    <property type="entry name" value="HATPase_c"/>
    <property type="match status" value="1"/>
</dbReference>
<dbReference type="PROSITE" id="PS50113">
    <property type="entry name" value="PAC"/>
    <property type="match status" value="1"/>
</dbReference>